<reference evidence="2 3" key="1">
    <citation type="submission" date="2020-10" db="EMBL/GenBank/DDBJ databases">
        <title>Complete genome sequence of Paludibaculum fermentans P105T, a facultatively anaerobic acidobacterium capable of dissimilatory Fe(III) reduction.</title>
        <authorList>
            <person name="Dedysh S.N."/>
            <person name="Beletsky A.V."/>
            <person name="Kulichevskaya I.S."/>
            <person name="Mardanov A.V."/>
            <person name="Ravin N.V."/>
        </authorList>
    </citation>
    <scope>NUCLEOTIDE SEQUENCE [LARGE SCALE GENOMIC DNA]</scope>
    <source>
        <strain evidence="2 3">P105</strain>
    </source>
</reference>
<dbReference type="KEGG" id="pfer:IRI77_17550"/>
<evidence type="ECO:0000313" key="3">
    <source>
        <dbReference type="Proteomes" id="UP000593892"/>
    </source>
</evidence>
<dbReference type="RefSeq" id="WP_194453332.1">
    <property type="nucleotide sequence ID" value="NZ_CP063849.1"/>
</dbReference>
<dbReference type="InterPro" id="IPR008969">
    <property type="entry name" value="CarboxyPept-like_regulatory"/>
</dbReference>
<dbReference type="Proteomes" id="UP000593892">
    <property type="component" value="Chromosome"/>
</dbReference>
<dbReference type="GO" id="GO:0030246">
    <property type="term" value="F:carbohydrate binding"/>
    <property type="evidence" value="ECO:0007669"/>
    <property type="project" value="InterPro"/>
</dbReference>
<keyword evidence="3" id="KW-1185">Reference proteome</keyword>
<dbReference type="EMBL" id="CP063849">
    <property type="protein sequence ID" value="QOY91678.1"/>
    <property type="molecule type" value="Genomic_DNA"/>
</dbReference>
<dbReference type="SUPFAM" id="SSF50242">
    <property type="entry name" value="TIMP-like"/>
    <property type="match status" value="1"/>
</dbReference>
<dbReference type="AlphaFoldDB" id="A0A7S7NXM7"/>
<feature type="chain" id="PRO_5032454985" description="Carboxypeptidase regulatory-like domain-containing protein" evidence="1">
    <location>
        <begin position="23"/>
        <end position="524"/>
    </location>
</feature>
<proteinExistence type="predicted"/>
<feature type="signal peptide" evidence="1">
    <location>
        <begin position="1"/>
        <end position="22"/>
    </location>
</feature>
<evidence type="ECO:0000256" key="1">
    <source>
        <dbReference type="SAM" id="SignalP"/>
    </source>
</evidence>
<name>A0A7S7NXM7_PALFE</name>
<dbReference type="InterPro" id="IPR013784">
    <property type="entry name" value="Carb-bd-like_fold"/>
</dbReference>
<dbReference type="SUPFAM" id="SSF49452">
    <property type="entry name" value="Starch-binding domain-like"/>
    <property type="match status" value="1"/>
</dbReference>
<accession>A0A7S7NXM7</accession>
<protein>
    <recommendedName>
        <fullName evidence="4">Carboxypeptidase regulatory-like domain-containing protein</fullName>
    </recommendedName>
</protein>
<gene>
    <name evidence="2" type="ORF">IRI77_17550</name>
</gene>
<evidence type="ECO:0000313" key="2">
    <source>
        <dbReference type="EMBL" id="QOY91678.1"/>
    </source>
</evidence>
<dbReference type="InterPro" id="IPR008993">
    <property type="entry name" value="TIMP-like_OB-fold"/>
</dbReference>
<organism evidence="2 3">
    <name type="scientific">Paludibaculum fermentans</name>
    <dbReference type="NCBI Taxonomy" id="1473598"/>
    <lineage>
        <taxon>Bacteria</taxon>
        <taxon>Pseudomonadati</taxon>
        <taxon>Acidobacteriota</taxon>
        <taxon>Terriglobia</taxon>
        <taxon>Bryobacterales</taxon>
        <taxon>Bryobacteraceae</taxon>
        <taxon>Paludibaculum</taxon>
    </lineage>
</organism>
<dbReference type="SUPFAM" id="SSF49464">
    <property type="entry name" value="Carboxypeptidase regulatory domain-like"/>
    <property type="match status" value="1"/>
</dbReference>
<evidence type="ECO:0008006" key="4">
    <source>
        <dbReference type="Google" id="ProtNLM"/>
    </source>
</evidence>
<keyword evidence="1" id="KW-0732">Signal</keyword>
<dbReference type="Gene3D" id="2.60.40.1120">
    <property type="entry name" value="Carboxypeptidase-like, regulatory domain"/>
    <property type="match status" value="1"/>
</dbReference>
<sequence length="524" mass="58234">MMRPMIARFARFAMLLPSVLLANGMAWGCFCVGTPRRACEGFVDSDILFTGRVTRIEPRTDQEITTRVLSMLSPAAGAKLRARKPLTNEEMLDALRKLLPAEAFRALEAKSGAALELDFQGAFSTRAAHIQVLERFHGDVAHEVEIPFGTSSCDFKFQEEREYLIDAFRDQKSGGLRTGSCSGTAEIKDPHQLDMYRNLLSRSAPPTVFGFVTRQPSDLELFYRASKPVAQATITIRSGEQTWRASTDARGEYSLALPAPGSYQVEAGLSELPERQRVLRLDVLPGQCQRVNFSAIPMGSIRGRLLDADGHGVAGELVEIRGVPPTLDPRHISKEYTQADGMFRIPRLISGEYRLLINPGLPPRKRRWMGDRSPYGETFYSGAAPKDQAVTIHLDPGQDLDNLEFRLPPAAPEWRMHGEIQAPDDDLEAVKVWLVEEGWPEDKAVIDGVRVGVDGQFTLVGAQGRSYAIFGHYRDANVHYHSAITPLIPGAQSPIRLVLEAAPANEDCELCRKYQHLDISPDWK</sequence>